<reference evidence="1" key="1">
    <citation type="submission" date="2020-03" db="EMBL/GenBank/DDBJ databases">
        <title>The deep terrestrial virosphere.</title>
        <authorList>
            <person name="Holmfeldt K."/>
            <person name="Nilsson E."/>
            <person name="Simone D."/>
            <person name="Lopez-Fernandez M."/>
            <person name="Wu X."/>
            <person name="de Brujin I."/>
            <person name="Lundin D."/>
            <person name="Andersson A."/>
            <person name="Bertilsson S."/>
            <person name="Dopson M."/>
        </authorList>
    </citation>
    <scope>NUCLEOTIDE SEQUENCE</scope>
    <source>
        <strain evidence="1">MM415A03574</strain>
    </source>
</reference>
<proteinExistence type="predicted"/>
<dbReference type="PROSITE" id="PS51257">
    <property type="entry name" value="PROKAR_LIPOPROTEIN"/>
    <property type="match status" value="1"/>
</dbReference>
<name>A0A6M3JPM1_9ZZZZ</name>
<dbReference type="AlphaFoldDB" id="A0A6M3JPM1"/>
<evidence type="ECO:0008006" key="2">
    <source>
        <dbReference type="Google" id="ProtNLM"/>
    </source>
</evidence>
<organism evidence="1">
    <name type="scientific">viral metagenome</name>
    <dbReference type="NCBI Taxonomy" id="1070528"/>
    <lineage>
        <taxon>unclassified sequences</taxon>
        <taxon>metagenomes</taxon>
        <taxon>organismal metagenomes</taxon>
    </lineage>
</organism>
<accession>A0A6M3JPM1</accession>
<gene>
    <name evidence="1" type="ORF">MM415A03574_0011</name>
</gene>
<dbReference type="EMBL" id="MT141817">
    <property type="protein sequence ID" value="QJA70747.1"/>
    <property type="molecule type" value="Genomic_DNA"/>
</dbReference>
<sequence>MKRIFLAFLLCGILVGCGHIPKKDIVIKAHTQFGPCLIFMEKGTLDEEDKGKVWQYLDELRKEE</sequence>
<evidence type="ECO:0000313" key="1">
    <source>
        <dbReference type="EMBL" id="QJA70747.1"/>
    </source>
</evidence>
<protein>
    <recommendedName>
        <fullName evidence="2">Lipoprotein</fullName>
    </recommendedName>
</protein>